<dbReference type="EMBL" id="RCYA01000002">
    <property type="protein sequence ID" value="RYT45485.1"/>
    <property type="molecule type" value="Genomic_DNA"/>
</dbReference>
<name>A0ABY0HYI9_CITAM</name>
<protein>
    <recommendedName>
        <fullName evidence="1">IprA winged helix-turn-helix domain-containing protein</fullName>
    </recommendedName>
</protein>
<dbReference type="Pfam" id="PF15977">
    <property type="entry name" value="HTH_46"/>
    <property type="match status" value="1"/>
</dbReference>
<dbReference type="InterPro" id="IPR018490">
    <property type="entry name" value="cNMP-bd_dom_sf"/>
</dbReference>
<evidence type="ECO:0000259" key="1">
    <source>
        <dbReference type="Pfam" id="PF15977"/>
    </source>
</evidence>
<proteinExistence type="predicted"/>
<organism evidence="2 3">
    <name type="scientific">Citrobacter amalonaticus</name>
    <dbReference type="NCBI Taxonomy" id="35703"/>
    <lineage>
        <taxon>Bacteria</taxon>
        <taxon>Pseudomonadati</taxon>
        <taxon>Pseudomonadota</taxon>
        <taxon>Gammaproteobacteria</taxon>
        <taxon>Enterobacterales</taxon>
        <taxon>Enterobacteriaceae</taxon>
        <taxon>Citrobacter</taxon>
    </lineage>
</organism>
<dbReference type="Proteomes" id="UP000292985">
    <property type="component" value="Unassembled WGS sequence"/>
</dbReference>
<comment type="caution">
    <text evidence="2">The sequence shown here is derived from an EMBL/GenBank/DDBJ whole genome shotgun (WGS) entry which is preliminary data.</text>
</comment>
<reference evidence="2 3" key="1">
    <citation type="journal article" date="2019" name="Science, e1252229">
        <title>Invertible promoters mediate bacterial phase variation, antibiotic resistance, and host adaptation in the gut.</title>
        <authorList>
            <person name="Jiang X."/>
            <person name="Hall A.B."/>
            <person name="Arthur T.D."/>
            <person name="Plichta D.R."/>
            <person name="Covington C.T."/>
            <person name="Poyet M."/>
            <person name="Crothers J."/>
            <person name="Moses P.L."/>
            <person name="Tolonen A.C."/>
            <person name="Vlamakis H."/>
            <person name="Alm E.J."/>
            <person name="Xavier R.J."/>
        </authorList>
    </citation>
    <scope>NUCLEOTIDE SEQUENCE [LARGE SCALE GENOMIC DNA]</scope>
    <source>
        <strain evidence="3">ca_0067</strain>
    </source>
</reference>
<feature type="domain" description="IprA winged helix-turn-helix" evidence="1">
    <location>
        <begin position="142"/>
        <end position="209"/>
    </location>
</feature>
<dbReference type="SUPFAM" id="SSF51206">
    <property type="entry name" value="cAMP-binding domain-like"/>
    <property type="match status" value="1"/>
</dbReference>
<dbReference type="InterPro" id="IPR041687">
    <property type="entry name" value="HTH_46"/>
</dbReference>
<sequence>MFLTGVNMNTSPANNNYSNPLFELMIRHGEKRLYNRAQFVVDATIDKSIYYVTEGTINVFRKGDNIVVGVINAPFMFGFALMFNPIDIVIKGSGKTVAYVLPNDKVRALISELNLWESVAELLSRRIGYYSYRDKSILGKDAYELISKQLQELIKYTLEQRVGIVTSTFIIDRTGLSRSRVMYILKQLKAGGYIKIIKGVLLEVNSLPKKF</sequence>
<evidence type="ECO:0000313" key="3">
    <source>
        <dbReference type="Proteomes" id="UP000292985"/>
    </source>
</evidence>
<accession>A0ABY0HYI9</accession>
<dbReference type="Gene3D" id="2.60.120.10">
    <property type="entry name" value="Jelly Rolls"/>
    <property type="match status" value="1"/>
</dbReference>
<keyword evidence="3" id="KW-1185">Reference proteome</keyword>
<evidence type="ECO:0000313" key="2">
    <source>
        <dbReference type="EMBL" id="RYT45485.1"/>
    </source>
</evidence>
<gene>
    <name evidence="2" type="ORF">EAJ18_06935</name>
</gene>
<dbReference type="InterPro" id="IPR014710">
    <property type="entry name" value="RmlC-like_jellyroll"/>
</dbReference>